<evidence type="ECO:0000256" key="3">
    <source>
        <dbReference type="ARBA" id="ARBA00023115"/>
    </source>
</evidence>
<sequence length="331" mass="35579">MHNILTFLQSWAMIATWISLAVVVVSLVVLAVVVRLKGAHFYWKTMFGPALIFDSTDDDNNAIRLLNVGNKFQSVCYVSPDKRWDLACIYHQYMEQLIELVACKQGAAGGVADAAGADAGGGTGSANDSASPLANTNAQLAAWSGHVLVIGGGGFSLPKWLLAHCPHAQVTCVEIDPRIIELAREHFFVDEACAQFCAEGEERLHVVCDDGWKYLQKCAAEGTRFDVIINDAFGGARPLIALNTHDGAQALAACLTPNGVYLANCIAALEGSHRKPLDAALEGCNPVFSHVYVIGEDDDEPRVIANNVLIASQVHYPLAPAYCIKEDDDAN</sequence>
<keyword evidence="3 4" id="KW-0620">Polyamine biosynthesis</keyword>
<feature type="domain" description="PABS" evidence="6">
    <location>
        <begin position="146"/>
        <end position="313"/>
    </location>
</feature>
<dbReference type="SUPFAM" id="SSF53335">
    <property type="entry name" value="S-adenosyl-L-methionine-dependent methyltransferases"/>
    <property type="match status" value="1"/>
</dbReference>
<protein>
    <recommendedName>
        <fullName evidence="6">PABS domain-containing protein</fullName>
    </recommendedName>
</protein>
<dbReference type="RefSeq" id="WP_006303629.1">
    <property type="nucleotide sequence ID" value="NZ_AEDQ01000010.1"/>
</dbReference>
<evidence type="ECO:0000259" key="6">
    <source>
        <dbReference type="PROSITE" id="PS51006"/>
    </source>
</evidence>
<keyword evidence="2 4" id="KW-0808">Transferase</keyword>
<reference evidence="7 8" key="1">
    <citation type="submission" date="2010-08" db="EMBL/GenBank/DDBJ databases">
        <authorList>
            <person name="Durkin A.S."/>
            <person name="Madupu R."/>
            <person name="Torralba M."/>
            <person name="Gillis M."/>
            <person name="Methe B."/>
            <person name="Sutton G."/>
            <person name="Nelson K.E."/>
        </authorList>
    </citation>
    <scope>NUCLEOTIDE SEQUENCE [LARGE SCALE GENOMIC DNA]</scope>
    <source>
        <strain evidence="7 8">PB189-T1-4</strain>
    </source>
</reference>
<gene>
    <name evidence="7" type="ORF">HMPREF9248_1186</name>
</gene>
<dbReference type="PANTHER" id="PTHR43317:SF1">
    <property type="entry name" value="THERMOSPERMINE SYNTHASE ACAULIS5"/>
    <property type="match status" value="1"/>
</dbReference>
<proteinExistence type="inferred from homology"/>
<feature type="active site" description="Proton acceptor" evidence="4">
    <location>
        <position position="231"/>
    </location>
</feature>
<dbReference type="InterPro" id="IPR030374">
    <property type="entry name" value="PABS"/>
</dbReference>
<feature type="transmembrane region" description="Helical" evidence="5">
    <location>
        <begin position="12"/>
        <end position="34"/>
    </location>
</feature>
<dbReference type="Gene3D" id="3.40.50.150">
    <property type="entry name" value="Vaccinia Virus protein VP39"/>
    <property type="match status" value="1"/>
</dbReference>
<keyword evidence="5" id="KW-0472">Membrane</keyword>
<evidence type="ECO:0000256" key="4">
    <source>
        <dbReference type="PROSITE-ProRule" id="PRU00354"/>
    </source>
</evidence>
<evidence type="ECO:0000313" key="8">
    <source>
        <dbReference type="Proteomes" id="UP000004431"/>
    </source>
</evidence>
<comment type="caution">
    <text evidence="7">The sequence shown here is derived from an EMBL/GenBank/DDBJ whole genome shotgun (WGS) entry which is preliminary data.</text>
</comment>
<dbReference type="CDD" id="cd02440">
    <property type="entry name" value="AdoMet_MTases"/>
    <property type="match status" value="1"/>
</dbReference>
<name>A0ABN0B150_9ACTN</name>
<evidence type="ECO:0000256" key="5">
    <source>
        <dbReference type="SAM" id="Phobius"/>
    </source>
</evidence>
<comment type="similarity">
    <text evidence="1">Belongs to the spermidine/spermine synthase family.</text>
</comment>
<organism evidence="7 8">
    <name type="scientific">Fannyhessea vaginae PB189-T1-4</name>
    <dbReference type="NCBI Taxonomy" id="866774"/>
    <lineage>
        <taxon>Bacteria</taxon>
        <taxon>Bacillati</taxon>
        <taxon>Actinomycetota</taxon>
        <taxon>Coriobacteriia</taxon>
        <taxon>Coriobacteriales</taxon>
        <taxon>Atopobiaceae</taxon>
        <taxon>Fannyhessea</taxon>
    </lineage>
</organism>
<dbReference type="PANTHER" id="PTHR43317">
    <property type="entry name" value="THERMOSPERMINE SYNTHASE ACAULIS5"/>
    <property type="match status" value="1"/>
</dbReference>
<evidence type="ECO:0000256" key="2">
    <source>
        <dbReference type="ARBA" id="ARBA00022679"/>
    </source>
</evidence>
<keyword evidence="5" id="KW-1133">Transmembrane helix</keyword>
<dbReference type="NCBIfam" id="NF037959">
    <property type="entry name" value="MFS_SpdSyn"/>
    <property type="match status" value="1"/>
</dbReference>
<accession>A0ABN0B150</accession>
<dbReference type="EMBL" id="AEDQ01000010">
    <property type="protein sequence ID" value="EFL44523.1"/>
    <property type="molecule type" value="Genomic_DNA"/>
</dbReference>
<keyword evidence="5" id="KW-0812">Transmembrane</keyword>
<evidence type="ECO:0000313" key="7">
    <source>
        <dbReference type="EMBL" id="EFL44523.1"/>
    </source>
</evidence>
<evidence type="ECO:0000256" key="1">
    <source>
        <dbReference type="ARBA" id="ARBA00007867"/>
    </source>
</evidence>
<dbReference type="Proteomes" id="UP000004431">
    <property type="component" value="Unassembled WGS sequence"/>
</dbReference>
<dbReference type="Pfam" id="PF01564">
    <property type="entry name" value="Spermine_synth"/>
    <property type="match status" value="1"/>
</dbReference>
<dbReference type="InterPro" id="IPR029063">
    <property type="entry name" value="SAM-dependent_MTases_sf"/>
</dbReference>
<keyword evidence="8" id="KW-1185">Reference proteome</keyword>
<dbReference type="PROSITE" id="PS51006">
    <property type="entry name" value="PABS_2"/>
    <property type="match status" value="1"/>
</dbReference>